<name>A0A0C3AZW6_SERVB</name>
<gene>
    <name evidence="2" type="ORF">M408DRAFT_328461</name>
</gene>
<reference evidence="3" key="2">
    <citation type="submission" date="2015-01" db="EMBL/GenBank/DDBJ databases">
        <title>Evolutionary Origins and Diversification of the Mycorrhizal Mutualists.</title>
        <authorList>
            <consortium name="DOE Joint Genome Institute"/>
            <consortium name="Mycorrhizal Genomics Consortium"/>
            <person name="Kohler A."/>
            <person name="Kuo A."/>
            <person name="Nagy L.G."/>
            <person name="Floudas D."/>
            <person name="Copeland A."/>
            <person name="Barry K.W."/>
            <person name="Cichocki N."/>
            <person name="Veneault-Fourrey C."/>
            <person name="LaButti K."/>
            <person name="Lindquist E.A."/>
            <person name="Lipzen A."/>
            <person name="Lundell T."/>
            <person name="Morin E."/>
            <person name="Murat C."/>
            <person name="Riley R."/>
            <person name="Ohm R."/>
            <person name="Sun H."/>
            <person name="Tunlid A."/>
            <person name="Henrissat B."/>
            <person name="Grigoriev I.V."/>
            <person name="Hibbett D.S."/>
            <person name="Martin F."/>
        </authorList>
    </citation>
    <scope>NUCLEOTIDE SEQUENCE [LARGE SCALE GENOMIC DNA]</scope>
    <source>
        <strain evidence="3">MAFF 305830</strain>
    </source>
</reference>
<accession>A0A0C3AZW6</accession>
<dbReference type="EMBL" id="KN824286">
    <property type="protein sequence ID" value="KIM30055.1"/>
    <property type="molecule type" value="Genomic_DNA"/>
</dbReference>
<dbReference type="HOGENOM" id="CLU_2997915_0_0_1"/>
<protein>
    <submittedName>
        <fullName evidence="2">Uncharacterized protein</fullName>
    </submittedName>
</protein>
<dbReference type="Proteomes" id="UP000054097">
    <property type="component" value="Unassembled WGS sequence"/>
</dbReference>
<keyword evidence="3" id="KW-1185">Reference proteome</keyword>
<sequence length="57" mass="6245">MFMNRAAPPASHPAKRAKGGKDRRLCPPGGRLQGTYRSPATIRPFSDIIYVCRISSS</sequence>
<evidence type="ECO:0000256" key="1">
    <source>
        <dbReference type="SAM" id="MobiDB-lite"/>
    </source>
</evidence>
<proteinExistence type="predicted"/>
<evidence type="ECO:0000313" key="3">
    <source>
        <dbReference type="Proteomes" id="UP000054097"/>
    </source>
</evidence>
<reference evidence="2 3" key="1">
    <citation type="submission" date="2014-04" db="EMBL/GenBank/DDBJ databases">
        <authorList>
            <consortium name="DOE Joint Genome Institute"/>
            <person name="Kuo A."/>
            <person name="Zuccaro A."/>
            <person name="Kohler A."/>
            <person name="Nagy L.G."/>
            <person name="Floudas D."/>
            <person name="Copeland A."/>
            <person name="Barry K.W."/>
            <person name="Cichocki N."/>
            <person name="Veneault-Fourrey C."/>
            <person name="LaButti K."/>
            <person name="Lindquist E.A."/>
            <person name="Lipzen A."/>
            <person name="Lundell T."/>
            <person name="Morin E."/>
            <person name="Murat C."/>
            <person name="Sun H."/>
            <person name="Tunlid A."/>
            <person name="Henrissat B."/>
            <person name="Grigoriev I.V."/>
            <person name="Hibbett D.S."/>
            <person name="Martin F."/>
            <person name="Nordberg H.P."/>
            <person name="Cantor M.N."/>
            <person name="Hua S.X."/>
        </authorList>
    </citation>
    <scope>NUCLEOTIDE SEQUENCE [LARGE SCALE GENOMIC DNA]</scope>
    <source>
        <strain evidence="2 3">MAFF 305830</strain>
    </source>
</reference>
<evidence type="ECO:0000313" key="2">
    <source>
        <dbReference type="EMBL" id="KIM30055.1"/>
    </source>
</evidence>
<organism evidence="2 3">
    <name type="scientific">Serendipita vermifera MAFF 305830</name>
    <dbReference type="NCBI Taxonomy" id="933852"/>
    <lineage>
        <taxon>Eukaryota</taxon>
        <taxon>Fungi</taxon>
        <taxon>Dikarya</taxon>
        <taxon>Basidiomycota</taxon>
        <taxon>Agaricomycotina</taxon>
        <taxon>Agaricomycetes</taxon>
        <taxon>Sebacinales</taxon>
        <taxon>Serendipitaceae</taxon>
        <taxon>Serendipita</taxon>
    </lineage>
</organism>
<feature type="region of interest" description="Disordered" evidence="1">
    <location>
        <begin position="1"/>
        <end position="34"/>
    </location>
</feature>
<dbReference type="AlphaFoldDB" id="A0A0C3AZW6"/>